<feature type="region of interest" description="Disordered" evidence="7">
    <location>
        <begin position="107"/>
        <end position="138"/>
    </location>
</feature>
<dbReference type="Proteomes" id="UP000507470">
    <property type="component" value="Unassembled WGS sequence"/>
</dbReference>
<organism evidence="9 10">
    <name type="scientific">Mytilus coruscus</name>
    <name type="common">Sea mussel</name>
    <dbReference type="NCBI Taxonomy" id="42192"/>
    <lineage>
        <taxon>Eukaryota</taxon>
        <taxon>Metazoa</taxon>
        <taxon>Spiralia</taxon>
        <taxon>Lophotrochozoa</taxon>
        <taxon>Mollusca</taxon>
        <taxon>Bivalvia</taxon>
        <taxon>Autobranchia</taxon>
        <taxon>Pteriomorphia</taxon>
        <taxon>Mytilida</taxon>
        <taxon>Mytiloidea</taxon>
        <taxon>Mytilidae</taxon>
        <taxon>Mytilinae</taxon>
        <taxon>Mytilus</taxon>
    </lineage>
</organism>
<keyword evidence="4" id="KW-1133">Transmembrane helix</keyword>
<evidence type="ECO:0000313" key="10">
    <source>
        <dbReference type="Proteomes" id="UP000507470"/>
    </source>
</evidence>
<dbReference type="InterPro" id="IPR014710">
    <property type="entry name" value="RmlC-like_jellyroll"/>
</dbReference>
<keyword evidence="6" id="KW-0915">Sodium</keyword>
<keyword evidence="3" id="KW-0812">Transmembrane</keyword>
<gene>
    <name evidence="9" type="ORF">MCOR_6392</name>
</gene>
<name>A0A6J8AG20_MYTCO</name>
<evidence type="ECO:0000256" key="6">
    <source>
        <dbReference type="PIRSR" id="PIRSR600175-1"/>
    </source>
</evidence>
<keyword evidence="6" id="KW-0479">Metal-binding</keyword>
<dbReference type="InterPro" id="IPR000175">
    <property type="entry name" value="Na/ntran_symport"/>
</dbReference>
<dbReference type="PROSITE" id="PS50267">
    <property type="entry name" value="NA_NEUROTRAN_SYMP_3"/>
    <property type="match status" value="1"/>
</dbReference>
<dbReference type="Pfam" id="PF00209">
    <property type="entry name" value="SNF"/>
    <property type="match status" value="1"/>
</dbReference>
<evidence type="ECO:0000256" key="1">
    <source>
        <dbReference type="ARBA" id="ARBA00004141"/>
    </source>
</evidence>
<feature type="domain" description="Cyclic nucleotide-binding" evidence="8">
    <location>
        <begin position="430"/>
        <end position="514"/>
    </location>
</feature>
<feature type="compositionally biased region" description="Acidic residues" evidence="7">
    <location>
        <begin position="719"/>
        <end position="729"/>
    </location>
</feature>
<dbReference type="OrthoDB" id="166212at2759"/>
<evidence type="ECO:0000256" key="4">
    <source>
        <dbReference type="ARBA" id="ARBA00022989"/>
    </source>
</evidence>
<dbReference type="InterPro" id="IPR000595">
    <property type="entry name" value="cNMP-bd_dom"/>
</dbReference>
<evidence type="ECO:0000256" key="7">
    <source>
        <dbReference type="SAM" id="MobiDB-lite"/>
    </source>
</evidence>
<comment type="subcellular location">
    <subcellularLocation>
        <location evidence="1">Membrane</location>
        <topology evidence="1">Multi-pass membrane protein</topology>
    </subcellularLocation>
</comment>
<keyword evidence="2" id="KW-0813">Transport</keyword>
<evidence type="ECO:0000256" key="5">
    <source>
        <dbReference type="ARBA" id="ARBA00023136"/>
    </source>
</evidence>
<keyword evidence="10" id="KW-1185">Reference proteome</keyword>
<evidence type="ECO:0000256" key="2">
    <source>
        <dbReference type="ARBA" id="ARBA00022448"/>
    </source>
</evidence>
<feature type="region of interest" description="Disordered" evidence="7">
    <location>
        <begin position="230"/>
        <end position="259"/>
    </location>
</feature>
<dbReference type="Pfam" id="PF00027">
    <property type="entry name" value="cNMP_binding"/>
    <property type="match status" value="1"/>
</dbReference>
<proteinExistence type="predicted"/>
<dbReference type="Gene3D" id="2.60.120.10">
    <property type="entry name" value="Jelly Rolls"/>
    <property type="match status" value="1"/>
</dbReference>
<dbReference type="SUPFAM" id="SSF51206">
    <property type="entry name" value="cAMP-binding domain-like"/>
    <property type="match status" value="1"/>
</dbReference>
<dbReference type="PROSITE" id="PS50042">
    <property type="entry name" value="CNMP_BINDING_3"/>
    <property type="match status" value="1"/>
</dbReference>
<dbReference type="InterPro" id="IPR037272">
    <property type="entry name" value="SNS_sf"/>
</dbReference>
<dbReference type="PANTHER" id="PTHR23011:SF28">
    <property type="entry name" value="CYCLIC NUCLEOTIDE-BINDING DOMAIN CONTAINING PROTEIN"/>
    <property type="match status" value="1"/>
</dbReference>
<dbReference type="InterPro" id="IPR018490">
    <property type="entry name" value="cNMP-bd_dom_sf"/>
</dbReference>
<accession>A0A6J8AG20</accession>
<dbReference type="SUPFAM" id="SSF161070">
    <property type="entry name" value="SNF-like"/>
    <property type="match status" value="1"/>
</dbReference>
<feature type="binding site" evidence="6">
    <location>
        <position position="941"/>
    </location>
    <ligand>
        <name>Na(+)</name>
        <dbReference type="ChEBI" id="CHEBI:29101"/>
        <label>1</label>
    </ligand>
</feature>
<evidence type="ECO:0000259" key="8">
    <source>
        <dbReference type="PROSITE" id="PS50042"/>
    </source>
</evidence>
<dbReference type="GO" id="GO:0046872">
    <property type="term" value="F:metal ion binding"/>
    <property type="evidence" value="ECO:0007669"/>
    <property type="project" value="UniProtKB-KW"/>
</dbReference>
<evidence type="ECO:0000313" key="9">
    <source>
        <dbReference type="EMBL" id="CAC5365893.1"/>
    </source>
</evidence>
<dbReference type="EMBL" id="CACVKT020001208">
    <property type="protein sequence ID" value="CAC5365893.1"/>
    <property type="molecule type" value="Genomic_DNA"/>
</dbReference>
<keyword evidence="5" id="KW-0472">Membrane</keyword>
<dbReference type="PANTHER" id="PTHR23011">
    <property type="entry name" value="CYCLIC NUCLEOTIDE-BINDING DOMAIN CONTAINING PROTEIN"/>
    <property type="match status" value="1"/>
</dbReference>
<feature type="binding site" evidence="6">
    <location>
        <position position="934"/>
    </location>
    <ligand>
        <name>Na(+)</name>
        <dbReference type="ChEBI" id="CHEBI:29101"/>
        <label>1</label>
    </ligand>
</feature>
<feature type="region of interest" description="Disordered" evidence="7">
    <location>
        <begin position="698"/>
        <end position="747"/>
    </location>
</feature>
<feature type="compositionally biased region" description="Polar residues" evidence="7">
    <location>
        <begin position="246"/>
        <end position="257"/>
    </location>
</feature>
<evidence type="ECO:0000256" key="3">
    <source>
        <dbReference type="ARBA" id="ARBA00022692"/>
    </source>
</evidence>
<feature type="region of interest" description="Disordered" evidence="7">
    <location>
        <begin position="29"/>
        <end position="52"/>
    </location>
</feature>
<feature type="compositionally biased region" description="Basic residues" evidence="7">
    <location>
        <begin position="43"/>
        <end position="52"/>
    </location>
</feature>
<dbReference type="CDD" id="cd00038">
    <property type="entry name" value="CAP_ED"/>
    <property type="match status" value="1"/>
</dbReference>
<dbReference type="AlphaFoldDB" id="A0A6J8AG20"/>
<reference evidence="9 10" key="1">
    <citation type="submission" date="2020-06" db="EMBL/GenBank/DDBJ databases">
        <authorList>
            <person name="Li R."/>
            <person name="Bekaert M."/>
        </authorList>
    </citation>
    <scope>NUCLEOTIDE SEQUENCE [LARGE SCALE GENOMIC DNA]</scope>
    <source>
        <strain evidence="10">wild</strain>
    </source>
</reference>
<protein>
    <recommendedName>
        <fullName evidence="8">Cyclic nucleotide-binding domain-containing protein</fullName>
    </recommendedName>
</protein>
<sequence length="959" mass="110194">MEDPIRKPSYGKPSFSRLSSLNENLQSISDNEDSAFETERSTKKVRKFSRKQSRSNIMLGALKKDLQEIEANPAIRKHRKSILRNDSHDNQAKRNLEVFNETMSRMSWPREQQKRRRFSSFGGLTSRSRRKSSVSSVSSGEIILTDRELRKISMMQTLQNMGVKFPKKRPQNVPQSPTMNEVEVMENMQLRKRHSLSTRMLEATKLVETRRQPETLKPLDNIIREVTEVSEMVTASSSDEKKKGSRPSSNESQNSNVMRAVPRTNFQPRHRASIAGTSVALEGIGAFRKRIRRKKCTFINLNLKAIDTIVTHVRYRSLNVLQKFLVVLLRSWRVHAQSVHEILLSFDNIDAVTNTSNSEVELLFDISEYKAAKEAKISKELKRILNKKPGTRTKDEVYYIQIALRNYKSIVEYPVHMQKMLAEKAWYESYDAKRIIVREGHVPMCFYFILTGSGVVSALDRKTNVRKTIMYLSRGDSFGEQAIMTRSLRQTTVISRERIELLTISDTDFVDIFMSGGLRDPNDPFLRRQTVLVADSQNNDWIFVVKSGSCSILKKLEPVAPKKSLTKAAKQRTWRENVVGAMDQDKNLSHNEQLALMCEEEIKRLEETNANIHYYALPEINVATNAAYSQLRQEHDKIINQNTITRALHDLESMNLDEEKMTTVTDSKNELIPPPVQRRKMSLVDLSNLMLKTPYLKAQGHSASTERKNDSTVYPVTTTEDEEEEEEEERPSTASTRKDLQDDDKEAEKPPIFVNVYTLTKGDVFGLQDVVFDNQTSLSLVSNGVEVIMIHKKFFTDQLNVSQFVRLREKIYPYPSEEKLKQDLTDRVSWDYQKRTAFLNALRNAAIRKQNIHDARSHLTIPPVVSHLVMEEMIQEDNTLKDVPNNEKITIPKEHVKPTVLVPATRQAEVKLMTKEEPREEWEGKINFILSCVGLCIGLGNVVRFPYLCYKNGGGELTI</sequence>
<dbReference type="GO" id="GO:0016020">
    <property type="term" value="C:membrane"/>
    <property type="evidence" value="ECO:0007669"/>
    <property type="project" value="UniProtKB-SubCell"/>
</dbReference>